<dbReference type="EMBL" id="PNRE01000033">
    <property type="protein sequence ID" value="PMR70274.1"/>
    <property type="molecule type" value="Genomic_DNA"/>
</dbReference>
<dbReference type="Proteomes" id="UP000235346">
    <property type="component" value="Unassembled WGS sequence"/>
</dbReference>
<evidence type="ECO:0000256" key="9">
    <source>
        <dbReference type="RuleBase" id="RU369079"/>
    </source>
</evidence>
<feature type="domain" description="Tripartite ATP-independent periplasmic transporters DctQ component" evidence="11">
    <location>
        <begin position="135"/>
        <end position="271"/>
    </location>
</feature>
<keyword evidence="2 9" id="KW-0813">Transport</keyword>
<feature type="transmembrane region" description="Helical" evidence="9">
    <location>
        <begin position="197"/>
        <end position="219"/>
    </location>
</feature>
<keyword evidence="7 9" id="KW-0472">Membrane</keyword>
<feature type="region of interest" description="Disordered" evidence="10">
    <location>
        <begin position="1"/>
        <end position="26"/>
    </location>
</feature>
<dbReference type="OrthoDB" id="4250245at2"/>
<keyword evidence="6 9" id="KW-1133">Transmembrane helix</keyword>
<proteinExistence type="inferred from homology"/>
<keyword evidence="4 9" id="KW-0997">Cell inner membrane</keyword>
<keyword evidence="13" id="KW-1185">Reference proteome</keyword>
<dbReference type="GO" id="GO:0005886">
    <property type="term" value="C:plasma membrane"/>
    <property type="evidence" value="ECO:0007669"/>
    <property type="project" value="UniProtKB-SubCell"/>
</dbReference>
<evidence type="ECO:0000256" key="8">
    <source>
        <dbReference type="ARBA" id="ARBA00038436"/>
    </source>
</evidence>
<protein>
    <recommendedName>
        <fullName evidence="9">TRAP transporter small permease protein</fullName>
    </recommendedName>
</protein>
<reference evidence="12 13" key="1">
    <citation type="submission" date="2018-01" db="EMBL/GenBank/DDBJ databases">
        <title>Halomonas endophytica sp. nov., isolated from storage liquid in the stems of Populus euphratica.</title>
        <authorList>
            <person name="Chen C."/>
        </authorList>
    </citation>
    <scope>NUCLEOTIDE SEQUENCE [LARGE SCALE GENOMIC DNA]</scope>
    <source>
        <strain evidence="12 13">DSM 26881</strain>
    </source>
</reference>
<comment type="similarity">
    <text evidence="8 9">Belongs to the TRAP transporter small permease family.</text>
</comment>
<gene>
    <name evidence="12" type="ORF">C1H66_06940</name>
</gene>
<evidence type="ECO:0000256" key="10">
    <source>
        <dbReference type="SAM" id="MobiDB-lite"/>
    </source>
</evidence>
<comment type="function">
    <text evidence="9">Part of the tripartite ATP-independent periplasmic (TRAP) transport system.</text>
</comment>
<evidence type="ECO:0000259" key="11">
    <source>
        <dbReference type="Pfam" id="PF04290"/>
    </source>
</evidence>
<evidence type="ECO:0000256" key="2">
    <source>
        <dbReference type="ARBA" id="ARBA00022448"/>
    </source>
</evidence>
<keyword evidence="3" id="KW-1003">Cell membrane</keyword>
<accession>A0A2N7TQ02</accession>
<evidence type="ECO:0000256" key="1">
    <source>
        <dbReference type="ARBA" id="ARBA00004429"/>
    </source>
</evidence>
<dbReference type="AlphaFoldDB" id="A0A2N7TQ02"/>
<dbReference type="InterPro" id="IPR007387">
    <property type="entry name" value="TRAP_DctQ"/>
</dbReference>
<name>A0A2N7TQ02_9GAMM</name>
<comment type="subcellular location">
    <subcellularLocation>
        <location evidence="1 9">Cell inner membrane</location>
        <topology evidence="1 9">Multi-pass membrane protein</topology>
    </subcellularLocation>
</comment>
<organism evidence="12 13">
    <name type="scientific">Halomonas heilongjiangensis</name>
    <dbReference type="NCBI Taxonomy" id="1387883"/>
    <lineage>
        <taxon>Bacteria</taxon>
        <taxon>Pseudomonadati</taxon>
        <taxon>Pseudomonadota</taxon>
        <taxon>Gammaproteobacteria</taxon>
        <taxon>Oceanospirillales</taxon>
        <taxon>Halomonadaceae</taxon>
        <taxon>Halomonas</taxon>
    </lineage>
</organism>
<comment type="caution">
    <text evidence="9">Lacks conserved residue(s) required for the propagation of feature annotation.</text>
</comment>
<dbReference type="InterPro" id="IPR055348">
    <property type="entry name" value="DctQ"/>
</dbReference>
<evidence type="ECO:0000313" key="13">
    <source>
        <dbReference type="Proteomes" id="UP000235346"/>
    </source>
</evidence>
<feature type="transmembrane region" description="Helical" evidence="9">
    <location>
        <begin position="159"/>
        <end position="176"/>
    </location>
</feature>
<keyword evidence="5 9" id="KW-0812">Transmembrane</keyword>
<evidence type="ECO:0000256" key="3">
    <source>
        <dbReference type="ARBA" id="ARBA00022475"/>
    </source>
</evidence>
<dbReference type="GO" id="GO:0022857">
    <property type="term" value="F:transmembrane transporter activity"/>
    <property type="evidence" value="ECO:0007669"/>
    <property type="project" value="UniProtKB-UniRule"/>
</dbReference>
<evidence type="ECO:0000256" key="6">
    <source>
        <dbReference type="ARBA" id="ARBA00022989"/>
    </source>
</evidence>
<evidence type="ECO:0000313" key="12">
    <source>
        <dbReference type="EMBL" id="PMR70274.1"/>
    </source>
</evidence>
<feature type="transmembrane region" description="Helical" evidence="9">
    <location>
        <begin position="116"/>
        <end position="139"/>
    </location>
</feature>
<dbReference type="Pfam" id="PF04290">
    <property type="entry name" value="DctQ"/>
    <property type="match status" value="1"/>
</dbReference>
<comment type="subunit">
    <text evidence="9">The complex comprises the extracytoplasmic solute receptor protein and the two transmembrane proteins.</text>
</comment>
<evidence type="ECO:0000256" key="7">
    <source>
        <dbReference type="ARBA" id="ARBA00023136"/>
    </source>
</evidence>
<comment type="caution">
    <text evidence="12">The sequence shown here is derived from an EMBL/GenBank/DDBJ whole genome shotgun (WGS) entry which is preliminary data.</text>
</comment>
<dbReference type="PANTHER" id="PTHR35011">
    <property type="entry name" value="2,3-DIKETO-L-GULONATE TRAP TRANSPORTER SMALL PERMEASE PROTEIN YIAM"/>
    <property type="match status" value="1"/>
</dbReference>
<sequence>MGRGQSRQRSACRGSPPGLYGRDTQAGHRAHACLGPRNLVVETSVKRLPGNGHRWITHRDVHRRRDVFGCRRRKRLHRAPCIHDVSNDLGCARCYRGAERVKGGRKMSNTRMMNEWFGRVVDGLNAVGSLLIFAMMVLVCADVASRSLLNQPIYGVTELMSLSIVVIVFLQMASTLRHRRMAKADIFIEKFITTSPVAGHVLSAVYSLGGILASALIVYGTYPLWAQAWHANEYIGVQGLLTVPTWPVKTVILIGGSATGIQYLIDALQDLASASDHYKERKGG</sequence>
<evidence type="ECO:0000256" key="5">
    <source>
        <dbReference type="ARBA" id="ARBA00022692"/>
    </source>
</evidence>
<evidence type="ECO:0000256" key="4">
    <source>
        <dbReference type="ARBA" id="ARBA00022519"/>
    </source>
</evidence>